<organism evidence="1 2">
    <name type="scientific">Leptospira interrogans serovar Lora str. TE 1992</name>
    <dbReference type="NCBI Taxonomy" id="1193028"/>
    <lineage>
        <taxon>Bacteria</taxon>
        <taxon>Pseudomonadati</taxon>
        <taxon>Spirochaetota</taxon>
        <taxon>Spirochaetia</taxon>
        <taxon>Leptospirales</taxon>
        <taxon>Leptospiraceae</taxon>
        <taxon>Leptospira</taxon>
    </lineage>
</organism>
<evidence type="ECO:0000313" key="1">
    <source>
        <dbReference type="EMBL" id="EMF41191.1"/>
    </source>
</evidence>
<reference evidence="1 2" key="1">
    <citation type="submission" date="2013-01" db="EMBL/GenBank/DDBJ databases">
        <authorList>
            <person name="Harkins D.M."/>
            <person name="Durkin A.S."/>
            <person name="Brinkac L.M."/>
            <person name="Haft D.H."/>
            <person name="Selengut J.D."/>
            <person name="Sanka R."/>
            <person name="DePew J."/>
            <person name="Purushe J."/>
            <person name="Hartskeerl R.A."/>
            <person name="Ahmed A."/>
            <person name="van der Linden H."/>
            <person name="Goris M.G.A."/>
            <person name="Vinetz J.M."/>
            <person name="Sutton G.G."/>
            <person name="Nierman W.C."/>
            <person name="Fouts D.E."/>
        </authorList>
    </citation>
    <scope>NUCLEOTIDE SEQUENCE [LARGE SCALE GENOMIC DNA]</scope>
    <source>
        <strain evidence="1 2">TE 1992</strain>
    </source>
</reference>
<accession>M3ETR6</accession>
<sequence length="44" mass="5284">MELSHLYFQKFTALLKNLFYTSCSKNFFLKNVGNTIFYKLNLEN</sequence>
<gene>
    <name evidence="1" type="ORF">LEP1GSC067_0798</name>
</gene>
<protein>
    <submittedName>
        <fullName evidence="1">Uncharacterized protein</fullName>
    </submittedName>
</protein>
<dbReference type="AlphaFoldDB" id="M3ETR6"/>
<dbReference type="EMBL" id="AKWW02000062">
    <property type="protein sequence ID" value="EMF41191.1"/>
    <property type="molecule type" value="Genomic_DNA"/>
</dbReference>
<dbReference type="Proteomes" id="UP000011754">
    <property type="component" value="Unassembled WGS sequence"/>
</dbReference>
<name>M3ETR6_LEPIR</name>
<comment type="caution">
    <text evidence="1">The sequence shown here is derived from an EMBL/GenBank/DDBJ whole genome shotgun (WGS) entry which is preliminary data.</text>
</comment>
<proteinExistence type="predicted"/>
<evidence type="ECO:0000313" key="2">
    <source>
        <dbReference type="Proteomes" id="UP000011754"/>
    </source>
</evidence>